<proteinExistence type="predicted"/>
<evidence type="ECO:0000256" key="2">
    <source>
        <dbReference type="SAM" id="SignalP"/>
    </source>
</evidence>
<evidence type="ECO:0000313" key="4">
    <source>
        <dbReference type="Proteomes" id="UP000010475"/>
    </source>
</evidence>
<protein>
    <recommendedName>
        <fullName evidence="5">Spore coat protein U domain-containing protein</fullName>
    </recommendedName>
</protein>
<dbReference type="HOGENOM" id="CLU_1658962_0_0_3"/>
<feature type="signal peptide" evidence="2">
    <location>
        <begin position="1"/>
        <end position="25"/>
    </location>
</feature>
<organism evidence="3 4">
    <name type="scientific">Cylindrospermum stagnale PCC 7417</name>
    <dbReference type="NCBI Taxonomy" id="56107"/>
    <lineage>
        <taxon>Bacteria</taxon>
        <taxon>Bacillati</taxon>
        <taxon>Cyanobacteriota</taxon>
        <taxon>Cyanophyceae</taxon>
        <taxon>Nostocales</taxon>
        <taxon>Nostocaceae</taxon>
        <taxon>Cylindrospermum</taxon>
    </lineage>
</organism>
<evidence type="ECO:0000256" key="1">
    <source>
        <dbReference type="SAM" id="MobiDB-lite"/>
    </source>
</evidence>
<feature type="region of interest" description="Disordered" evidence="1">
    <location>
        <begin position="49"/>
        <end position="70"/>
    </location>
</feature>
<dbReference type="AlphaFoldDB" id="K9WRA4"/>
<evidence type="ECO:0008006" key="5">
    <source>
        <dbReference type="Google" id="ProtNLM"/>
    </source>
</evidence>
<keyword evidence="4" id="KW-1185">Reference proteome</keyword>
<accession>K9WRA4</accession>
<dbReference type="Proteomes" id="UP000010475">
    <property type="component" value="Chromosome"/>
</dbReference>
<dbReference type="RefSeq" id="WP_015205981.1">
    <property type="nucleotide sequence ID" value="NC_019757.1"/>
</dbReference>
<dbReference type="eggNOG" id="ENOG50335T0">
    <property type="taxonomic scope" value="Bacteria"/>
</dbReference>
<reference evidence="3 4" key="1">
    <citation type="submission" date="2012-06" db="EMBL/GenBank/DDBJ databases">
        <title>Finished chromosome of genome of Cylindrospermum stagnale PCC 7417.</title>
        <authorList>
            <consortium name="US DOE Joint Genome Institute"/>
            <person name="Gugger M."/>
            <person name="Coursin T."/>
            <person name="Rippka R."/>
            <person name="Tandeau De Marsac N."/>
            <person name="Huntemann M."/>
            <person name="Wei C.-L."/>
            <person name="Han J."/>
            <person name="Detter J.C."/>
            <person name="Han C."/>
            <person name="Tapia R."/>
            <person name="Chen A."/>
            <person name="Kyrpides N."/>
            <person name="Mavromatis K."/>
            <person name="Markowitz V."/>
            <person name="Szeto E."/>
            <person name="Ivanova N."/>
            <person name="Pagani I."/>
            <person name="Pati A."/>
            <person name="Goodwin L."/>
            <person name="Nordberg H.P."/>
            <person name="Cantor M.N."/>
            <person name="Hua S.X."/>
            <person name="Woyke T."/>
            <person name="Kerfeld C.A."/>
        </authorList>
    </citation>
    <scope>NUCLEOTIDE SEQUENCE [LARGE SCALE GENOMIC DNA]</scope>
    <source>
        <strain evidence="3 4">PCC 7417</strain>
    </source>
</reference>
<keyword evidence="2" id="KW-0732">Signal</keyword>
<gene>
    <name evidence="3" type="ORF">Cylst_0366</name>
</gene>
<dbReference type="OrthoDB" id="487216at2"/>
<dbReference type="EMBL" id="CP003642">
    <property type="protein sequence ID" value="AFZ22723.1"/>
    <property type="molecule type" value="Genomic_DNA"/>
</dbReference>
<dbReference type="STRING" id="56107.Cylst_0366"/>
<name>K9WRA4_9NOST</name>
<dbReference type="KEGG" id="csg:Cylst_0366"/>
<sequence length="159" mass="16326">MFYRLALTTSLMLASAFALDRAALAQSVDIPFNGVVPIQATFSTPVIGTAEPSISGSSDETPTQLESQTPATIGVASSTPTTITVSPPRFVSGPTSDPPGTTYIGFLTFGSTSVRSDVGGGSAALPTGSTNLQVNMLVERPDSFTPGTYTYAVTLTITP</sequence>
<feature type="chain" id="PRO_5003937432" description="Spore coat protein U domain-containing protein" evidence="2">
    <location>
        <begin position="26"/>
        <end position="159"/>
    </location>
</feature>
<evidence type="ECO:0000313" key="3">
    <source>
        <dbReference type="EMBL" id="AFZ22723.1"/>
    </source>
</evidence>